<dbReference type="Proteomes" id="UP000184356">
    <property type="component" value="Unassembled WGS sequence"/>
</dbReference>
<evidence type="ECO:0000256" key="2">
    <source>
        <dbReference type="ARBA" id="ARBA00008335"/>
    </source>
</evidence>
<feature type="transmembrane region" description="Helical" evidence="6">
    <location>
        <begin position="386"/>
        <end position="411"/>
    </location>
</feature>
<proteinExistence type="inferred from homology"/>
<dbReference type="PROSITE" id="PS50850">
    <property type="entry name" value="MFS"/>
    <property type="match status" value="1"/>
</dbReference>
<sequence>MEQPQAVANVGHSTTHEDLNFDLPATIQLNENDRMHPYNLGLGRKWLAVVTVSMGSLCVACTSSIYSMTYNQLLEEFNCSHEIAILGLSLFIWGMGVGPLILAPLSEVRPEVYGRRIIYLWSLAFFCIWLLPCAVAKNIQTLLVGRFFDGFAGSAFLSVAGGTVGDLFPRHRLAFPMMVYTASPFIGPEIGPLLGGFINQHTHWYWTFYMLLCWTAVMILLVYLFVPETYQPVLLRRKIQKITKQPTEKYSNSLKTDILPSIYKPILLLSLEPMCLCLCIYSAVLLGILYLFFAAFQIVFQSVYGFELWQCGLSFLGLLVGMIFAILSDPYWTSNYLQLEMNHRVLHGEDSGFLPEWRLPPAIAGAPLVTIGLFVFAWSTYSSVHWIVPITGSGIFGAGTVFVYSGVFTFLVDAYPTYSASALAANSFTRSTFAGIFPLFGTQMYNTLGIHWASCLLAFLTLVMLPFPYIFYRHGARIRKSSRFAT</sequence>
<keyword evidence="4 6" id="KW-1133">Transmembrane helix</keyword>
<protein>
    <recommendedName>
        <fullName evidence="7">Major facilitator superfamily (MFS) profile domain-containing protein</fullName>
    </recommendedName>
</protein>
<comment type="similarity">
    <text evidence="2">Belongs to the major facilitator superfamily.</text>
</comment>
<feature type="transmembrane region" description="Helical" evidence="6">
    <location>
        <begin position="266"/>
        <end position="296"/>
    </location>
</feature>
<dbReference type="VEuPathDB" id="FungiDB:ASPSYDRAFT_159031"/>
<evidence type="ECO:0000256" key="4">
    <source>
        <dbReference type="ARBA" id="ARBA00022989"/>
    </source>
</evidence>
<gene>
    <name evidence="8" type="ORF">ASPSYDRAFT_159031</name>
</gene>
<keyword evidence="9" id="KW-1185">Reference proteome</keyword>
<keyword evidence="3 6" id="KW-0812">Transmembrane</keyword>
<comment type="subcellular location">
    <subcellularLocation>
        <location evidence="1">Cell membrane</location>
        <topology evidence="1">Multi-pass membrane protein</topology>
    </subcellularLocation>
</comment>
<evidence type="ECO:0000256" key="1">
    <source>
        <dbReference type="ARBA" id="ARBA00004651"/>
    </source>
</evidence>
<dbReference type="AlphaFoldDB" id="A0A1L9T698"/>
<feature type="transmembrane region" description="Helical" evidence="6">
    <location>
        <begin position="450"/>
        <end position="472"/>
    </location>
</feature>
<dbReference type="Pfam" id="PF07690">
    <property type="entry name" value="MFS_1"/>
    <property type="match status" value="1"/>
</dbReference>
<feature type="transmembrane region" description="Helical" evidence="6">
    <location>
        <begin position="308"/>
        <end position="327"/>
    </location>
</feature>
<organism evidence="8 9">
    <name type="scientific">Aspergillus sydowii CBS 593.65</name>
    <dbReference type="NCBI Taxonomy" id="1036612"/>
    <lineage>
        <taxon>Eukaryota</taxon>
        <taxon>Fungi</taxon>
        <taxon>Dikarya</taxon>
        <taxon>Ascomycota</taxon>
        <taxon>Pezizomycotina</taxon>
        <taxon>Eurotiomycetes</taxon>
        <taxon>Eurotiomycetidae</taxon>
        <taxon>Eurotiales</taxon>
        <taxon>Aspergillaceae</taxon>
        <taxon>Aspergillus</taxon>
        <taxon>Aspergillus subgen. Nidulantes</taxon>
    </lineage>
</organism>
<dbReference type="InterPro" id="IPR036259">
    <property type="entry name" value="MFS_trans_sf"/>
</dbReference>
<dbReference type="CDD" id="cd17323">
    <property type="entry name" value="MFS_Tpo1_MDR_like"/>
    <property type="match status" value="1"/>
</dbReference>
<dbReference type="OrthoDB" id="3561359at2759"/>
<feature type="transmembrane region" description="Helical" evidence="6">
    <location>
        <begin position="117"/>
        <end position="139"/>
    </location>
</feature>
<feature type="transmembrane region" description="Helical" evidence="6">
    <location>
        <begin position="204"/>
        <end position="226"/>
    </location>
</feature>
<accession>A0A1L9T698</accession>
<dbReference type="PANTHER" id="PTHR23502">
    <property type="entry name" value="MAJOR FACILITATOR SUPERFAMILY"/>
    <property type="match status" value="1"/>
</dbReference>
<evidence type="ECO:0000313" key="8">
    <source>
        <dbReference type="EMBL" id="OJJ54980.1"/>
    </source>
</evidence>
<keyword evidence="5 6" id="KW-0472">Membrane</keyword>
<dbReference type="Gene3D" id="1.20.1250.20">
    <property type="entry name" value="MFS general substrate transporter like domains"/>
    <property type="match status" value="1"/>
</dbReference>
<name>A0A1L9T698_9EURO</name>
<feature type="transmembrane region" description="Helical" evidence="6">
    <location>
        <begin position="83"/>
        <end position="105"/>
    </location>
</feature>
<dbReference type="GO" id="GO:0022857">
    <property type="term" value="F:transmembrane transporter activity"/>
    <property type="evidence" value="ECO:0007669"/>
    <property type="project" value="InterPro"/>
</dbReference>
<dbReference type="GO" id="GO:0005886">
    <property type="term" value="C:plasma membrane"/>
    <property type="evidence" value="ECO:0007669"/>
    <property type="project" value="UniProtKB-SubCell"/>
</dbReference>
<evidence type="ECO:0000256" key="5">
    <source>
        <dbReference type="ARBA" id="ARBA00023136"/>
    </source>
</evidence>
<feature type="transmembrane region" description="Helical" evidence="6">
    <location>
        <begin position="359"/>
        <end position="379"/>
    </location>
</feature>
<dbReference type="STRING" id="1036612.A0A1L9T698"/>
<reference evidence="9" key="1">
    <citation type="journal article" date="2017" name="Genome Biol.">
        <title>Comparative genomics reveals high biological diversity and specific adaptations in the industrially and medically important fungal genus Aspergillus.</title>
        <authorList>
            <person name="de Vries R.P."/>
            <person name="Riley R."/>
            <person name="Wiebenga A."/>
            <person name="Aguilar-Osorio G."/>
            <person name="Amillis S."/>
            <person name="Uchima C.A."/>
            <person name="Anderluh G."/>
            <person name="Asadollahi M."/>
            <person name="Askin M."/>
            <person name="Barry K."/>
            <person name="Battaglia E."/>
            <person name="Bayram O."/>
            <person name="Benocci T."/>
            <person name="Braus-Stromeyer S.A."/>
            <person name="Caldana C."/>
            <person name="Canovas D."/>
            <person name="Cerqueira G.C."/>
            <person name="Chen F."/>
            <person name="Chen W."/>
            <person name="Choi C."/>
            <person name="Clum A."/>
            <person name="Dos Santos R.A."/>
            <person name="Damasio A.R."/>
            <person name="Diallinas G."/>
            <person name="Emri T."/>
            <person name="Fekete E."/>
            <person name="Flipphi M."/>
            <person name="Freyberg S."/>
            <person name="Gallo A."/>
            <person name="Gournas C."/>
            <person name="Habgood R."/>
            <person name="Hainaut M."/>
            <person name="Harispe M.L."/>
            <person name="Henrissat B."/>
            <person name="Hilden K.S."/>
            <person name="Hope R."/>
            <person name="Hossain A."/>
            <person name="Karabika E."/>
            <person name="Karaffa L."/>
            <person name="Karanyi Z."/>
            <person name="Krasevec N."/>
            <person name="Kuo A."/>
            <person name="Kusch H."/>
            <person name="LaButti K."/>
            <person name="Lagendijk E.L."/>
            <person name="Lapidus A."/>
            <person name="Levasseur A."/>
            <person name="Lindquist E."/>
            <person name="Lipzen A."/>
            <person name="Logrieco A.F."/>
            <person name="MacCabe A."/>
            <person name="Maekelae M.R."/>
            <person name="Malavazi I."/>
            <person name="Melin P."/>
            <person name="Meyer V."/>
            <person name="Mielnichuk N."/>
            <person name="Miskei M."/>
            <person name="Molnar A.P."/>
            <person name="Mule G."/>
            <person name="Ngan C.Y."/>
            <person name="Orejas M."/>
            <person name="Orosz E."/>
            <person name="Ouedraogo J.P."/>
            <person name="Overkamp K.M."/>
            <person name="Park H.-S."/>
            <person name="Perrone G."/>
            <person name="Piumi F."/>
            <person name="Punt P.J."/>
            <person name="Ram A.F."/>
            <person name="Ramon A."/>
            <person name="Rauscher S."/>
            <person name="Record E."/>
            <person name="Riano-Pachon D.M."/>
            <person name="Robert V."/>
            <person name="Roehrig J."/>
            <person name="Ruller R."/>
            <person name="Salamov A."/>
            <person name="Salih N.S."/>
            <person name="Samson R.A."/>
            <person name="Sandor E."/>
            <person name="Sanguinetti M."/>
            <person name="Schuetze T."/>
            <person name="Sepcic K."/>
            <person name="Shelest E."/>
            <person name="Sherlock G."/>
            <person name="Sophianopoulou V."/>
            <person name="Squina F.M."/>
            <person name="Sun H."/>
            <person name="Susca A."/>
            <person name="Todd R.B."/>
            <person name="Tsang A."/>
            <person name="Unkles S.E."/>
            <person name="van de Wiele N."/>
            <person name="van Rossen-Uffink D."/>
            <person name="Oliveira J.V."/>
            <person name="Vesth T.C."/>
            <person name="Visser J."/>
            <person name="Yu J.-H."/>
            <person name="Zhou M."/>
            <person name="Andersen M.R."/>
            <person name="Archer D.B."/>
            <person name="Baker S.E."/>
            <person name="Benoit I."/>
            <person name="Brakhage A.A."/>
            <person name="Braus G.H."/>
            <person name="Fischer R."/>
            <person name="Frisvad J.C."/>
            <person name="Goldman G.H."/>
            <person name="Houbraken J."/>
            <person name="Oakley B."/>
            <person name="Pocsi I."/>
            <person name="Scazzocchio C."/>
            <person name="Seiboth B."/>
            <person name="vanKuyk P.A."/>
            <person name="Wortman J."/>
            <person name="Dyer P.S."/>
            <person name="Grigoriev I.V."/>
        </authorList>
    </citation>
    <scope>NUCLEOTIDE SEQUENCE [LARGE SCALE GENOMIC DNA]</scope>
    <source>
        <strain evidence="9">CBS 593.65</strain>
    </source>
</reference>
<dbReference type="GeneID" id="63758860"/>
<dbReference type="InterPro" id="IPR020846">
    <property type="entry name" value="MFS_dom"/>
</dbReference>
<dbReference type="RefSeq" id="XP_040698786.1">
    <property type="nucleotide sequence ID" value="XM_040842787.1"/>
</dbReference>
<feature type="domain" description="Major facilitator superfamily (MFS) profile" evidence="7">
    <location>
        <begin position="48"/>
        <end position="476"/>
    </location>
</feature>
<dbReference type="EMBL" id="KV878593">
    <property type="protein sequence ID" value="OJJ54980.1"/>
    <property type="molecule type" value="Genomic_DNA"/>
</dbReference>
<dbReference type="InterPro" id="IPR011701">
    <property type="entry name" value="MFS"/>
</dbReference>
<evidence type="ECO:0000259" key="7">
    <source>
        <dbReference type="PROSITE" id="PS50850"/>
    </source>
</evidence>
<evidence type="ECO:0000256" key="3">
    <source>
        <dbReference type="ARBA" id="ARBA00022692"/>
    </source>
</evidence>
<feature type="transmembrane region" description="Helical" evidence="6">
    <location>
        <begin position="46"/>
        <end position="68"/>
    </location>
</feature>
<evidence type="ECO:0000313" key="9">
    <source>
        <dbReference type="Proteomes" id="UP000184356"/>
    </source>
</evidence>
<dbReference type="PANTHER" id="PTHR23502:SF7">
    <property type="entry name" value="DRUG_PROTON ANTIPORTER YHK8-RELATED"/>
    <property type="match status" value="1"/>
</dbReference>
<evidence type="ECO:0000256" key="6">
    <source>
        <dbReference type="SAM" id="Phobius"/>
    </source>
</evidence>
<dbReference type="FunFam" id="1.20.1250.20:FF:000082">
    <property type="entry name" value="MFS multidrug transporter, putative"/>
    <property type="match status" value="1"/>
</dbReference>
<dbReference type="SUPFAM" id="SSF103473">
    <property type="entry name" value="MFS general substrate transporter"/>
    <property type="match status" value="1"/>
</dbReference>